<dbReference type="PANTHER" id="PTHR42983">
    <property type="entry name" value="DINITROGENASE IRON-MOLYBDENUM COFACTOR PROTEIN-RELATED"/>
    <property type="match status" value="1"/>
</dbReference>
<name>A0A0A6PQD5_9GAMM</name>
<dbReference type="CDD" id="cd00851">
    <property type="entry name" value="MTH1175"/>
    <property type="match status" value="1"/>
</dbReference>
<gene>
    <name evidence="4" type="ORF">PN36_09915</name>
</gene>
<dbReference type="AlphaFoldDB" id="A0A0A6PQD5"/>
<keyword evidence="1" id="KW-0535">Nitrogen fixation</keyword>
<protein>
    <recommendedName>
        <fullName evidence="3">Dinitrogenase iron-molybdenum cofactor biosynthesis domain-containing protein</fullName>
    </recommendedName>
</protein>
<sequence>MKIVVTSTGEGMDAAVDPHFGRGSYFAIVDLESGDLEAIANPYQDASGGAGTQAAQFIIDKGVGALLTGHCGPKASEVLEETDIQIVSGVNKGTVREAVNAFRESRPQTAQPATDAEGTPGLGSFGGAGRGGRGPGGGRGRGPGGGGKGAGGGRGRGPGGREVGGDPSGSKR</sequence>
<dbReference type="Proteomes" id="UP000030428">
    <property type="component" value="Unassembled WGS sequence"/>
</dbReference>
<evidence type="ECO:0000259" key="3">
    <source>
        <dbReference type="Pfam" id="PF02579"/>
    </source>
</evidence>
<dbReference type="InterPro" id="IPR033913">
    <property type="entry name" value="MTH1175_dom"/>
</dbReference>
<organism evidence="4 5">
    <name type="scientific">Candidatus Thiomargarita nelsonii</name>
    <dbReference type="NCBI Taxonomy" id="1003181"/>
    <lineage>
        <taxon>Bacteria</taxon>
        <taxon>Pseudomonadati</taxon>
        <taxon>Pseudomonadota</taxon>
        <taxon>Gammaproteobacteria</taxon>
        <taxon>Thiotrichales</taxon>
        <taxon>Thiotrichaceae</taxon>
        <taxon>Thiomargarita</taxon>
    </lineage>
</organism>
<dbReference type="SUPFAM" id="SSF53146">
    <property type="entry name" value="Nitrogenase accessory factor-like"/>
    <property type="match status" value="1"/>
</dbReference>
<comment type="caution">
    <text evidence="4">The sequence shown here is derived from an EMBL/GenBank/DDBJ whole genome shotgun (WGS) entry which is preliminary data.</text>
</comment>
<proteinExistence type="predicted"/>
<dbReference type="EMBL" id="JSZA02000030">
    <property type="protein sequence ID" value="TGO03259.1"/>
    <property type="molecule type" value="Genomic_DNA"/>
</dbReference>
<feature type="region of interest" description="Disordered" evidence="2">
    <location>
        <begin position="102"/>
        <end position="172"/>
    </location>
</feature>
<reference evidence="4 5" key="1">
    <citation type="journal article" date="2016" name="Front. Microbiol.">
        <title>Single-Cell (Meta-)Genomics of a Dimorphic Candidatus Thiomargarita nelsonii Reveals Genomic Plasticity.</title>
        <authorList>
            <person name="Flood B.E."/>
            <person name="Fliss P."/>
            <person name="Jones D.S."/>
            <person name="Dick G.J."/>
            <person name="Jain S."/>
            <person name="Kaster A.K."/>
            <person name="Winkel M."/>
            <person name="Mussmann M."/>
            <person name="Bailey J."/>
        </authorList>
    </citation>
    <scope>NUCLEOTIDE SEQUENCE [LARGE SCALE GENOMIC DNA]</scope>
    <source>
        <strain evidence="4">Hydrate Ridge</strain>
    </source>
</reference>
<dbReference type="Gene3D" id="3.30.420.130">
    <property type="entry name" value="Dinitrogenase iron-molybdenum cofactor biosynthesis domain"/>
    <property type="match status" value="1"/>
</dbReference>
<accession>A0A0A6PQD5</accession>
<evidence type="ECO:0000313" key="4">
    <source>
        <dbReference type="EMBL" id="TGO03259.1"/>
    </source>
</evidence>
<evidence type="ECO:0000256" key="1">
    <source>
        <dbReference type="ARBA" id="ARBA00023231"/>
    </source>
</evidence>
<dbReference type="PANTHER" id="PTHR42983:SF1">
    <property type="entry name" value="IRON-MOLYBDENUM PROTEIN"/>
    <property type="match status" value="1"/>
</dbReference>
<feature type="domain" description="Dinitrogenase iron-molybdenum cofactor biosynthesis" evidence="3">
    <location>
        <begin position="13"/>
        <end position="103"/>
    </location>
</feature>
<feature type="compositionally biased region" description="Gly residues" evidence="2">
    <location>
        <begin position="120"/>
        <end position="162"/>
    </location>
</feature>
<evidence type="ECO:0000256" key="2">
    <source>
        <dbReference type="SAM" id="MobiDB-lite"/>
    </source>
</evidence>
<evidence type="ECO:0000313" key="5">
    <source>
        <dbReference type="Proteomes" id="UP000030428"/>
    </source>
</evidence>
<dbReference type="InterPro" id="IPR036105">
    <property type="entry name" value="DiNase_FeMo-co_biosyn_sf"/>
</dbReference>
<dbReference type="InterPro" id="IPR003731">
    <property type="entry name" value="Di-Nase_FeMo-co_biosynth"/>
</dbReference>
<dbReference type="Pfam" id="PF02579">
    <property type="entry name" value="Nitro_FeMo-Co"/>
    <property type="match status" value="1"/>
</dbReference>
<keyword evidence="5" id="KW-1185">Reference proteome</keyword>